<feature type="region of interest" description="Disordered" evidence="1">
    <location>
        <begin position="1"/>
        <end position="27"/>
    </location>
</feature>
<evidence type="ECO:0000313" key="3">
    <source>
        <dbReference type="WBParaSite" id="maker-uti_cns_0003410-snap-gene-0.3-mRNA-1"/>
    </source>
</evidence>
<dbReference type="WBParaSite" id="maker-uti_cns_0003410-snap-gene-0.3-mRNA-1">
    <property type="protein sequence ID" value="maker-uti_cns_0003410-snap-gene-0.3-mRNA-1"/>
    <property type="gene ID" value="maker-uti_cns_0003410-snap-gene-0.3"/>
</dbReference>
<dbReference type="AlphaFoldDB" id="A0A1I8GWN9"/>
<feature type="compositionally biased region" description="Polar residues" evidence="1">
    <location>
        <begin position="1"/>
        <end position="12"/>
    </location>
</feature>
<accession>A0A1I8GWN9</accession>
<sequence>MSKSEQTKQTPIRFNSNNNSNFKAASAAARRMSGRFDRLKSSEPSWKLLITMNNRRQRM</sequence>
<feature type="compositionally biased region" description="Low complexity" evidence="1">
    <location>
        <begin position="13"/>
        <end position="27"/>
    </location>
</feature>
<evidence type="ECO:0000256" key="1">
    <source>
        <dbReference type="SAM" id="MobiDB-lite"/>
    </source>
</evidence>
<proteinExistence type="predicted"/>
<organism evidence="2 3">
    <name type="scientific">Macrostomum lignano</name>
    <dbReference type="NCBI Taxonomy" id="282301"/>
    <lineage>
        <taxon>Eukaryota</taxon>
        <taxon>Metazoa</taxon>
        <taxon>Spiralia</taxon>
        <taxon>Lophotrochozoa</taxon>
        <taxon>Platyhelminthes</taxon>
        <taxon>Rhabditophora</taxon>
        <taxon>Macrostomorpha</taxon>
        <taxon>Macrostomida</taxon>
        <taxon>Macrostomidae</taxon>
        <taxon>Macrostomum</taxon>
    </lineage>
</organism>
<protein>
    <submittedName>
        <fullName evidence="3">Uncharacterized protein</fullName>
    </submittedName>
</protein>
<reference evidence="3" key="1">
    <citation type="submission" date="2016-11" db="UniProtKB">
        <authorList>
            <consortium name="WormBaseParasite"/>
        </authorList>
    </citation>
    <scope>IDENTIFICATION</scope>
</reference>
<dbReference type="Proteomes" id="UP000095280">
    <property type="component" value="Unplaced"/>
</dbReference>
<keyword evidence="2" id="KW-1185">Reference proteome</keyword>
<evidence type="ECO:0000313" key="2">
    <source>
        <dbReference type="Proteomes" id="UP000095280"/>
    </source>
</evidence>
<name>A0A1I8GWN9_9PLAT</name>